<proteinExistence type="predicted"/>
<dbReference type="InterPro" id="IPR011333">
    <property type="entry name" value="SKP1/BTB/POZ_sf"/>
</dbReference>
<dbReference type="AlphaFoldDB" id="A0A1D2M4H0"/>
<dbReference type="SUPFAM" id="SSF54695">
    <property type="entry name" value="POZ domain"/>
    <property type="match status" value="1"/>
</dbReference>
<dbReference type="Gene3D" id="3.30.710.10">
    <property type="entry name" value="Potassium Channel Kv1.1, Chain A"/>
    <property type="match status" value="1"/>
</dbReference>
<reference evidence="2 3" key="1">
    <citation type="journal article" date="2016" name="Genome Biol. Evol.">
        <title>Gene Family Evolution Reflects Adaptation to Soil Environmental Stressors in the Genome of the Collembolan Orchesella cincta.</title>
        <authorList>
            <person name="Faddeeva-Vakhrusheva A."/>
            <person name="Derks M.F."/>
            <person name="Anvar S.Y."/>
            <person name="Agamennone V."/>
            <person name="Suring W."/>
            <person name="Smit S."/>
            <person name="van Straalen N.M."/>
            <person name="Roelofs D."/>
        </authorList>
    </citation>
    <scope>NUCLEOTIDE SEQUENCE [LARGE SCALE GENOMIC DNA]</scope>
    <source>
        <tissue evidence="2">Mixed pool</tissue>
    </source>
</reference>
<comment type="caution">
    <text evidence="2">The sequence shown here is derived from an EMBL/GenBank/DDBJ whole genome shotgun (WGS) entry which is preliminary data.</text>
</comment>
<dbReference type="PANTHER" id="PTHR46672:SF1">
    <property type="entry name" value="OS08G0103600 PROTEIN"/>
    <property type="match status" value="1"/>
</dbReference>
<evidence type="ECO:0000313" key="3">
    <source>
        <dbReference type="Proteomes" id="UP000094527"/>
    </source>
</evidence>
<feature type="domain" description="BTB" evidence="1">
    <location>
        <begin position="104"/>
        <end position="172"/>
    </location>
</feature>
<dbReference type="SMART" id="SM00225">
    <property type="entry name" value="BTB"/>
    <property type="match status" value="1"/>
</dbReference>
<evidence type="ECO:0000313" key="2">
    <source>
        <dbReference type="EMBL" id="ODM87812.1"/>
    </source>
</evidence>
<dbReference type="EMBL" id="LJIJ01004650">
    <property type="protein sequence ID" value="ODM87812.1"/>
    <property type="molecule type" value="Genomic_DNA"/>
</dbReference>
<accession>A0A1D2M4H0</accession>
<gene>
    <name evidence="2" type="ORF">Ocin01_18870</name>
</gene>
<dbReference type="Proteomes" id="UP000094527">
    <property type="component" value="Unassembled WGS sequence"/>
</dbReference>
<organism evidence="2 3">
    <name type="scientific">Orchesella cincta</name>
    <name type="common">Springtail</name>
    <name type="synonym">Podura cincta</name>
    <dbReference type="NCBI Taxonomy" id="48709"/>
    <lineage>
        <taxon>Eukaryota</taxon>
        <taxon>Metazoa</taxon>
        <taxon>Ecdysozoa</taxon>
        <taxon>Arthropoda</taxon>
        <taxon>Hexapoda</taxon>
        <taxon>Collembola</taxon>
        <taxon>Entomobryomorpha</taxon>
        <taxon>Entomobryoidea</taxon>
        <taxon>Orchesellidae</taxon>
        <taxon>Orchesellinae</taxon>
        <taxon>Orchesella</taxon>
    </lineage>
</organism>
<dbReference type="InterPro" id="IPR000210">
    <property type="entry name" value="BTB/POZ_dom"/>
</dbReference>
<dbReference type="STRING" id="48709.A0A1D2M4H0"/>
<dbReference type="InterPro" id="IPR044714">
    <property type="entry name" value="AtSIBP1-like"/>
</dbReference>
<sequence length="249" mass="28777">MRYSLIPNCTSKEGIHHTVSTIGNETSPFLNPGYKFSVSASLLEDQCFEDFDGSSYINNLMNGDYTITDIHIYYSVSLEWKTGLKWKGEKMNVLEKLWDQKMLMDCVIVASNKAEIMCHRSILAAHSDVLFAMLTCGLEESQTNRIRMEETSELGINILVKYFYKNEVDDKEISFEVALELLQMAHKYDISKLEVIMLNILFRKSEEWFTLDNVVDLYVDTKQVADVTSGNDSYCYGLLRDRMFNIIKR</sequence>
<dbReference type="OrthoDB" id="7628309at2759"/>
<keyword evidence="3" id="KW-1185">Reference proteome</keyword>
<dbReference type="CDD" id="cd18186">
    <property type="entry name" value="BTB_POZ_ZBTB_KLHL-like"/>
    <property type="match status" value="1"/>
</dbReference>
<dbReference type="PANTHER" id="PTHR46672">
    <property type="entry name" value="OS08G0495500 PROTEIN-RELATED"/>
    <property type="match status" value="1"/>
</dbReference>
<dbReference type="Pfam" id="PF00651">
    <property type="entry name" value="BTB"/>
    <property type="match status" value="1"/>
</dbReference>
<dbReference type="PROSITE" id="PS50097">
    <property type="entry name" value="BTB"/>
    <property type="match status" value="1"/>
</dbReference>
<protein>
    <submittedName>
        <fullName evidence="2">Kelch-like protein 2</fullName>
    </submittedName>
</protein>
<evidence type="ECO:0000259" key="1">
    <source>
        <dbReference type="PROSITE" id="PS50097"/>
    </source>
</evidence>
<name>A0A1D2M4H0_ORCCI</name>